<keyword evidence="2" id="KW-0732">Signal</keyword>
<organism evidence="3 4">
    <name type="scientific">Parnassius apollo</name>
    <name type="common">Apollo butterfly</name>
    <name type="synonym">Papilio apollo</name>
    <dbReference type="NCBI Taxonomy" id="110799"/>
    <lineage>
        <taxon>Eukaryota</taxon>
        <taxon>Metazoa</taxon>
        <taxon>Ecdysozoa</taxon>
        <taxon>Arthropoda</taxon>
        <taxon>Hexapoda</taxon>
        <taxon>Insecta</taxon>
        <taxon>Pterygota</taxon>
        <taxon>Neoptera</taxon>
        <taxon>Endopterygota</taxon>
        <taxon>Lepidoptera</taxon>
        <taxon>Glossata</taxon>
        <taxon>Ditrysia</taxon>
        <taxon>Papilionoidea</taxon>
        <taxon>Papilionidae</taxon>
        <taxon>Parnassiinae</taxon>
        <taxon>Parnassini</taxon>
        <taxon>Parnassius</taxon>
        <taxon>Parnassius</taxon>
    </lineage>
</organism>
<dbReference type="GO" id="GO:0016491">
    <property type="term" value="F:oxidoreductase activity"/>
    <property type="evidence" value="ECO:0007669"/>
    <property type="project" value="UniProtKB-KW"/>
</dbReference>
<keyword evidence="4" id="KW-1185">Reference proteome</keyword>
<keyword evidence="1" id="KW-0560">Oxidoreductase</keyword>
<evidence type="ECO:0000256" key="1">
    <source>
        <dbReference type="ARBA" id="ARBA00023002"/>
    </source>
</evidence>
<gene>
    <name evidence="3" type="ORF">PAPOLLO_LOCUS12541</name>
</gene>
<protein>
    <submittedName>
        <fullName evidence="3">(apollo) hypothetical protein</fullName>
    </submittedName>
</protein>
<dbReference type="CDD" id="cd05327">
    <property type="entry name" value="retinol-DH_like_SDR_c_like"/>
    <property type="match status" value="1"/>
</dbReference>
<name>A0A8S3X4P1_PARAO</name>
<sequence>MISLFLFLFVVATPVIIWTYCRLTSGICKCSRHLVGKVVIVTGGNAGIGFETAKDLAERGARVILACRNEGRGTAARDRIISATGNNNIHYRHLDLSSLNSVRKFAQDILNNENRLDILINNAGIFGSDNVKTEDGFLLGMQVNHFGPFLLTCLLLPLLKSSSPSRIINVSSVAHANGLLDLRNLNAEKETEKTYLKRKIYSTSKLCNILIAVELSNRLKGTGVTANSLHPGVVETDILDDINVKLFQLLLPLIKLFTKSPWEGAQTSIYLAVSPEVSEISGKYFADCQLSNAFGKQAQDPQLALKLWEASEIFVGLK</sequence>
<dbReference type="InterPro" id="IPR002347">
    <property type="entry name" value="SDR_fam"/>
</dbReference>
<evidence type="ECO:0000313" key="3">
    <source>
        <dbReference type="EMBL" id="CAG4993654.1"/>
    </source>
</evidence>
<dbReference type="PANTHER" id="PTHR43157:SF31">
    <property type="entry name" value="PHOSPHATIDYLINOSITOL-GLYCAN BIOSYNTHESIS CLASS F PROTEIN"/>
    <property type="match status" value="1"/>
</dbReference>
<feature type="chain" id="PRO_5035940554" evidence="2">
    <location>
        <begin position="27"/>
        <end position="318"/>
    </location>
</feature>
<dbReference type="OrthoDB" id="191139at2759"/>
<evidence type="ECO:0000256" key="2">
    <source>
        <dbReference type="SAM" id="SignalP"/>
    </source>
</evidence>
<comment type="caution">
    <text evidence="3">The sequence shown here is derived from an EMBL/GenBank/DDBJ whole genome shotgun (WGS) entry which is preliminary data.</text>
</comment>
<dbReference type="Pfam" id="PF00106">
    <property type="entry name" value="adh_short"/>
    <property type="match status" value="1"/>
</dbReference>
<dbReference type="PANTHER" id="PTHR43157">
    <property type="entry name" value="PHOSPHATIDYLINOSITOL-GLYCAN BIOSYNTHESIS CLASS F PROTEIN-RELATED"/>
    <property type="match status" value="1"/>
</dbReference>
<feature type="signal peptide" evidence="2">
    <location>
        <begin position="1"/>
        <end position="26"/>
    </location>
</feature>
<dbReference type="Proteomes" id="UP000691718">
    <property type="component" value="Unassembled WGS sequence"/>
</dbReference>
<reference evidence="3" key="1">
    <citation type="submission" date="2021-04" db="EMBL/GenBank/DDBJ databases">
        <authorList>
            <person name="Tunstrom K."/>
        </authorList>
    </citation>
    <scope>NUCLEOTIDE SEQUENCE</scope>
</reference>
<dbReference type="AlphaFoldDB" id="A0A8S3X4P1"/>
<proteinExistence type="predicted"/>
<accession>A0A8S3X4P1</accession>
<evidence type="ECO:0000313" key="4">
    <source>
        <dbReference type="Proteomes" id="UP000691718"/>
    </source>
</evidence>
<dbReference type="EMBL" id="CAJQZP010000885">
    <property type="protein sequence ID" value="CAG4993654.1"/>
    <property type="molecule type" value="Genomic_DNA"/>
</dbReference>